<reference evidence="1 2" key="1">
    <citation type="journal article" date="2019" name="Int. J. Syst. Evol. Microbiol.">
        <title>Acidithiobacillus sulfuriphilus sp. nov.: an extremely acidophilic sulfur-oxidizing chemolithotroph isolated from a neutral pH environment.</title>
        <authorList>
            <person name="Falagan C."/>
            <person name="Moya-Beltran A."/>
            <person name="Castro M."/>
            <person name="Quatrini R."/>
            <person name="Johnson D.B."/>
        </authorList>
    </citation>
    <scope>NUCLEOTIDE SEQUENCE [LARGE SCALE GENOMIC DNA]</scope>
    <source>
        <strain evidence="1 2">CJ-2</strain>
    </source>
</reference>
<protein>
    <submittedName>
        <fullName evidence="1">Uncharacterized protein</fullName>
    </submittedName>
</protein>
<organism evidence="1 2">
    <name type="scientific">Acidithiobacillus sulfuriphilus</name>
    <dbReference type="NCBI Taxonomy" id="1867749"/>
    <lineage>
        <taxon>Bacteria</taxon>
        <taxon>Pseudomonadati</taxon>
        <taxon>Pseudomonadota</taxon>
        <taxon>Acidithiobacillia</taxon>
        <taxon>Acidithiobacillales</taxon>
        <taxon>Acidithiobacillaceae</taxon>
        <taxon>Acidithiobacillus</taxon>
    </lineage>
</organism>
<name>A0ACD5HS58_9PROT</name>
<keyword evidence="2" id="KW-1185">Reference proteome</keyword>
<sequence>MTDIGTDELSGLSIPTVMPPANVSQLEVQANLMYSFSQLRPLLSHEPRQTWRELPQYVRKDVGQDLDAIADWLGVFAAEAMSGTGE</sequence>
<dbReference type="Proteomes" id="UP000271650">
    <property type="component" value="Chromosome"/>
</dbReference>
<proteinExistence type="predicted"/>
<evidence type="ECO:0000313" key="1">
    <source>
        <dbReference type="EMBL" id="XRI78168.1"/>
    </source>
</evidence>
<gene>
    <name evidence="1" type="ORF">EC580_005715</name>
</gene>
<evidence type="ECO:0000313" key="2">
    <source>
        <dbReference type="Proteomes" id="UP000271650"/>
    </source>
</evidence>
<accession>A0ACD5HS58</accession>
<dbReference type="EMBL" id="CP127527">
    <property type="protein sequence ID" value="XRI78168.1"/>
    <property type="molecule type" value="Genomic_DNA"/>
</dbReference>